<dbReference type="GO" id="GO:0016491">
    <property type="term" value="F:oxidoreductase activity"/>
    <property type="evidence" value="ECO:0007669"/>
    <property type="project" value="UniProtKB-KW"/>
</dbReference>
<dbReference type="CDD" id="cd11577">
    <property type="entry name" value="GH71"/>
    <property type="match status" value="1"/>
</dbReference>
<dbReference type="EMBL" id="MIKG01000007">
    <property type="protein sequence ID" value="RAO68150.1"/>
    <property type="molecule type" value="Genomic_DNA"/>
</dbReference>
<organism evidence="2 3">
    <name type="scientific">Talaromyces amestolkiae</name>
    <dbReference type="NCBI Taxonomy" id="1196081"/>
    <lineage>
        <taxon>Eukaryota</taxon>
        <taxon>Fungi</taxon>
        <taxon>Dikarya</taxon>
        <taxon>Ascomycota</taxon>
        <taxon>Pezizomycotina</taxon>
        <taxon>Eurotiomycetes</taxon>
        <taxon>Eurotiomycetidae</taxon>
        <taxon>Eurotiales</taxon>
        <taxon>Trichocomaceae</taxon>
        <taxon>Talaromyces</taxon>
        <taxon>Talaromyces sect. Talaromyces</taxon>
    </lineage>
</organism>
<dbReference type="Pfam" id="PF03659">
    <property type="entry name" value="Glyco_hydro_71"/>
    <property type="match status" value="1"/>
</dbReference>
<name>A0A364KX75_TALAM</name>
<sequence length="1407" mass="152607">MVELTEVRKANATLVQSQPLVAVFFGGTSGIGHQSLRALVAAEAEHKGRGLRAYIVGRNATAAEEIIAECRGLYEQGQYHFLKIDDLSLIKNVDRVCAEIIQREQKESSDARIDYLMMSQGGSIWLSRTETEEGLDLTMSLMYYSRMRIIVQLLPLLLKSTLPARIVSVYAAGFEAKLYPEDFSLRDLKLYSYSQARSHMIYMHTLFMETLAEKYPNKLALTHIFPGLVIGPTFYSSEHPLWFRIIFRILHPVLGRFITVPREESGARMMSLASSRYPARSSDPSRTYREGSVAIGTDGKPGSGVYSLGWKGENNLKLSAYENFDKDYMRRKVWDHTVTNSASFSVSDWEAEIGLAQDAHIDAFALNMAHGDPVNNAQLPNAFSAANNKGFKLFFSFDYAGSGPWPISDVVSKLQNYKGNGAYYYTNGLPFVSTFEGPGNATDWPSIKSQVGGIFFMPDWSSLGAKSALEVAPGVPDGLFSWAAWPWGANNMQTFVDASYRQYLNGMPYMMPVSPWFYTNLPGYNKNWLWRGDSLWLDRWEQILYLQPQFVEIISWNDYGESHYIGPLRDNEFAAFTIGEAPFNYAANMPHDGWRLFLPFLIDTYKTGNAAVTQEFLVVWYRLTYGDDCSDGGTTGNTASQLQIEFPPNKVVQDKVFYAALLTSDADVTVSIGGDSQAGEWVIKPPSGVGIYHGSVPFNSVGEVVVTISRNGKAIATESGPIIGVTCPNNNIQNWNAWVGSAMASGTVPAASPPLPLSERVCIAGTSVNNFIGLCEFTCQYGYCPEGACTCNQMGGQKPKPTPKNVGGYPIAGEDASYSGLCSWACNHDYCPPTACGLTPVPLATPTVSDFLPVACIAGTGNGDLEGLCNYACNYGYCPMHSCSCTKSGSLNEPPPVTKGAGYAAPGMNPDLYDGLCNFACSRNYCPPPCTYIDPSGSNPGSFSQVPCSDPSVAASAPAQTQWAGAKAEDAWTQAISYWNAHKSTEKAFSWAISDFFGGSVKNLDCGNLAASNGCQNPDLSCSADLSAAGALIMNSFQLLESCLWDFYDAVGKVDPQAGSAIGPITSTFSDFPTDNEAFKIFMDVFGLVYALGVAPLWNSVFKDLNFFKNGNNLGTLKDSVNALVSNGVTISKDVAAADTGINTSNELSTNLNNMVSVFYDSIDTLNSNLFSGNPDNITTLHGLITGGQLVEPNFSVPDENGIQKNLLLAIYSVFIPMTWQLSPVAVNPFVLSTGIACGDVLLTSVSGYLSDPTATLVCGNDNMQYFLVGCIKPVICSSPPPNTNNVNQPEGNDTIHGIVPPPEHSCAGAFDPLPGSDQLTAANIPWQGLTRDDLVQGAVNTYNANNKQNGQNHADPLDPNTVDQLLELNNRAPGIVNIPVCGADEARANWNNALYQNTYSANYPCN</sequence>
<protein>
    <submittedName>
        <fullName evidence="2">Uncharacterized protein</fullName>
    </submittedName>
</protein>
<accession>A0A364KX75</accession>
<dbReference type="GeneID" id="63793378"/>
<evidence type="ECO:0000256" key="1">
    <source>
        <dbReference type="ARBA" id="ARBA00023002"/>
    </source>
</evidence>
<keyword evidence="1" id="KW-0560">Oxidoreductase</keyword>
<reference evidence="2 3" key="1">
    <citation type="journal article" date="2017" name="Biotechnol. Biofuels">
        <title>Differential beta-glucosidase expression as a function of carbon source availability in Talaromyces amestolkiae: a genomic and proteomic approach.</title>
        <authorList>
            <person name="de Eugenio L.I."/>
            <person name="Mendez-Liter J.A."/>
            <person name="Nieto-Dominguez M."/>
            <person name="Alonso L."/>
            <person name="Gil-Munoz J."/>
            <person name="Barriuso J."/>
            <person name="Prieto A."/>
            <person name="Martinez M.J."/>
        </authorList>
    </citation>
    <scope>NUCLEOTIDE SEQUENCE [LARGE SCALE GENOMIC DNA]</scope>
    <source>
        <strain evidence="2 3">CIB</strain>
    </source>
</reference>
<dbReference type="OrthoDB" id="1046782at2759"/>
<dbReference type="RefSeq" id="XP_040732666.1">
    <property type="nucleotide sequence ID" value="XM_040876498.1"/>
</dbReference>
<gene>
    <name evidence="2" type="ORF">BHQ10_004162</name>
</gene>
<evidence type="ECO:0000313" key="2">
    <source>
        <dbReference type="EMBL" id="RAO68150.1"/>
    </source>
</evidence>
<dbReference type="InterPro" id="IPR036291">
    <property type="entry name" value="NAD(P)-bd_dom_sf"/>
</dbReference>
<dbReference type="Proteomes" id="UP000249363">
    <property type="component" value="Unassembled WGS sequence"/>
</dbReference>
<dbReference type="InterPro" id="IPR005197">
    <property type="entry name" value="Glyco_hydro_71"/>
</dbReference>
<proteinExistence type="predicted"/>
<dbReference type="SUPFAM" id="SSF51735">
    <property type="entry name" value="NAD(P)-binding Rossmann-fold domains"/>
    <property type="match status" value="1"/>
</dbReference>
<keyword evidence="3" id="KW-1185">Reference proteome</keyword>
<dbReference type="GO" id="GO:0051118">
    <property type="term" value="F:glucan endo-1,3-alpha-glucosidase activity"/>
    <property type="evidence" value="ECO:0007669"/>
    <property type="project" value="InterPro"/>
</dbReference>
<dbReference type="PANTHER" id="PTHR47534:SF3">
    <property type="entry name" value="ALCOHOL DEHYDROGENASE-LIKE C-TERMINAL DOMAIN-CONTAINING PROTEIN"/>
    <property type="match status" value="1"/>
</dbReference>
<dbReference type="InterPro" id="IPR052228">
    <property type="entry name" value="Sec_Metab_Biosynth_Oxidored"/>
</dbReference>
<dbReference type="STRING" id="1196081.A0A364KX75"/>
<comment type="caution">
    <text evidence="2">The sequence shown here is derived from an EMBL/GenBank/DDBJ whole genome shotgun (WGS) entry which is preliminary data.</text>
</comment>
<dbReference type="Gene3D" id="3.40.50.720">
    <property type="entry name" value="NAD(P)-binding Rossmann-like Domain"/>
    <property type="match status" value="1"/>
</dbReference>
<evidence type="ECO:0000313" key="3">
    <source>
        <dbReference type="Proteomes" id="UP000249363"/>
    </source>
</evidence>
<dbReference type="Gene3D" id="3.20.20.80">
    <property type="entry name" value="Glycosidases"/>
    <property type="match status" value="1"/>
</dbReference>
<dbReference type="PANTHER" id="PTHR47534">
    <property type="entry name" value="YALI0E05731P"/>
    <property type="match status" value="1"/>
</dbReference>